<dbReference type="GO" id="GO:0003677">
    <property type="term" value="F:DNA binding"/>
    <property type="evidence" value="ECO:0007669"/>
    <property type="project" value="InterPro"/>
</dbReference>
<dbReference type="InterPro" id="IPR041413">
    <property type="entry name" value="MLTR_LBD"/>
</dbReference>
<organism evidence="3 4">
    <name type="scientific">Microbacterium caowuchunii</name>
    <dbReference type="NCBI Taxonomy" id="2614638"/>
    <lineage>
        <taxon>Bacteria</taxon>
        <taxon>Bacillati</taxon>
        <taxon>Actinomycetota</taxon>
        <taxon>Actinomycetes</taxon>
        <taxon>Micrococcales</taxon>
        <taxon>Microbacteriaceae</taxon>
        <taxon>Microbacterium</taxon>
    </lineage>
</organism>
<reference evidence="4" key="1">
    <citation type="submission" date="2019-09" db="EMBL/GenBank/DDBJ databases">
        <title>Mumia zhuanghuii sp. nov. isolated from the intestinal contents of plateau pika (Ochotona curzoniae) in the Qinghai-Tibet plateau of China.</title>
        <authorList>
            <person name="Tian Z."/>
        </authorList>
    </citation>
    <scope>NUCLEOTIDE SEQUENCE [LARGE SCALE GENOMIC DNA]</scope>
    <source>
        <strain evidence="4">L-033</strain>
    </source>
</reference>
<dbReference type="PROSITE" id="PS50943">
    <property type="entry name" value="HTH_CROC1"/>
    <property type="match status" value="1"/>
</dbReference>
<dbReference type="EMBL" id="VYUY01000002">
    <property type="protein sequence ID" value="KAA9136133.1"/>
    <property type="molecule type" value="Genomic_DNA"/>
</dbReference>
<feature type="domain" description="HTH cro/C1-type" evidence="2">
    <location>
        <begin position="106"/>
        <end position="153"/>
    </location>
</feature>
<dbReference type="Proteomes" id="UP000326838">
    <property type="component" value="Unassembled WGS sequence"/>
</dbReference>
<feature type="region of interest" description="Disordered" evidence="1">
    <location>
        <begin position="1"/>
        <end position="24"/>
    </location>
</feature>
<name>A0A5N0TLW5_9MICO</name>
<dbReference type="AlphaFoldDB" id="A0A5N0TLW5"/>
<evidence type="ECO:0000313" key="4">
    <source>
        <dbReference type="Proteomes" id="UP000326838"/>
    </source>
</evidence>
<comment type="caution">
    <text evidence="3">The sequence shown here is derived from an EMBL/GenBank/DDBJ whole genome shotgun (WGS) entry which is preliminary data.</text>
</comment>
<dbReference type="Pfam" id="PF13560">
    <property type="entry name" value="HTH_31"/>
    <property type="match status" value="1"/>
</dbReference>
<sequence>MPIDDERGNVAPRTDELRGSRARSRGCTVQGHSATVDAPAAFRHSFRANQVISLWTRHALGYLRASTGLCHGVLVGNSLGAYLRGRRATVHPDEHVSVADDRRVPGLRAEEVARLAGISPSYYRRLEQGGVAAPSRQVLARLADALQLDASGADYLARLAGLQRFSEPALVEPGQLSSWLARILAQWDHVPAVVQTRNFDVVLANPLFERLTVGYVVPGANCVELAFTLDGAREMPDWKTTAEHIVGALRYYGDPADPRFRELTGGLLVRDRDFRRMWARYEARPYDAGRTWHMPAGSSGFFLDFRNLVIPGSGGHVLTVFIAEPGTPGQAELMRLRETDAG</sequence>
<keyword evidence="4" id="KW-1185">Reference proteome</keyword>
<dbReference type="SMART" id="SM00530">
    <property type="entry name" value="HTH_XRE"/>
    <property type="match status" value="1"/>
</dbReference>
<dbReference type="InterPro" id="IPR001387">
    <property type="entry name" value="Cro/C1-type_HTH"/>
</dbReference>
<evidence type="ECO:0000259" key="2">
    <source>
        <dbReference type="PROSITE" id="PS50943"/>
    </source>
</evidence>
<dbReference type="Pfam" id="PF17765">
    <property type="entry name" value="MLTR_LBD"/>
    <property type="match status" value="1"/>
</dbReference>
<dbReference type="Gene3D" id="1.10.260.40">
    <property type="entry name" value="lambda repressor-like DNA-binding domains"/>
    <property type="match status" value="1"/>
</dbReference>
<protein>
    <submittedName>
        <fullName evidence="3">Helix-turn-helix transcriptional regulator</fullName>
    </submittedName>
</protein>
<dbReference type="PANTHER" id="PTHR35010">
    <property type="entry name" value="BLL4672 PROTEIN-RELATED"/>
    <property type="match status" value="1"/>
</dbReference>
<dbReference type="PANTHER" id="PTHR35010:SF2">
    <property type="entry name" value="BLL4672 PROTEIN"/>
    <property type="match status" value="1"/>
</dbReference>
<proteinExistence type="predicted"/>
<evidence type="ECO:0000256" key="1">
    <source>
        <dbReference type="SAM" id="MobiDB-lite"/>
    </source>
</evidence>
<accession>A0A5N0TLW5</accession>
<evidence type="ECO:0000313" key="3">
    <source>
        <dbReference type="EMBL" id="KAA9136133.1"/>
    </source>
</evidence>
<gene>
    <name evidence="3" type="ORF">F6B40_00295</name>
</gene>
<dbReference type="InterPro" id="IPR010982">
    <property type="entry name" value="Lambda_DNA-bd_dom_sf"/>
</dbReference>
<dbReference type="CDD" id="cd00093">
    <property type="entry name" value="HTH_XRE"/>
    <property type="match status" value="1"/>
</dbReference>
<dbReference type="SUPFAM" id="SSF47413">
    <property type="entry name" value="lambda repressor-like DNA-binding domains"/>
    <property type="match status" value="1"/>
</dbReference>
<dbReference type="Gene3D" id="3.30.450.180">
    <property type="match status" value="1"/>
</dbReference>
<feature type="compositionally biased region" description="Basic and acidic residues" evidence="1">
    <location>
        <begin position="1"/>
        <end position="19"/>
    </location>
</feature>